<protein>
    <submittedName>
        <fullName evidence="2">Uncharacterized protein</fullName>
    </submittedName>
</protein>
<keyword evidence="1" id="KW-0732">Signal</keyword>
<evidence type="ECO:0000313" key="3">
    <source>
        <dbReference type="Proteomes" id="UP000264006"/>
    </source>
</evidence>
<feature type="signal peptide" evidence="1">
    <location>
        <begin position="1"/>
        <end position="21"/>
    </location>
</feature>
<gene>
    <name evidence="2" type="ORF">DVS28_a1424</name>
</gene>
<sequence length="172" mass="18173">MRTLVSLAAVAMLLTAIPAGADPVPVSEPCTQDQVDAADFVVKTDGLTDTVPTPTAMSPYPLGLGGEPDPLGFQEAATDVYTILVDVNPDHVAATPSVRIDWEHTGDIDMDIYKNGALVEGSHNFNPLDGNGEQATAGKVKHCETFEVHIRNYISTPGDIDLTVSLASLRTS</sequence>
<proteinExistence type="predicted"/>
<name>A0A346XV76_9ACTN</name>
<accession>A0A346XV76</accession>
<reference evidence="2 3" key="1">
    <citation type="submission" date="2018-09" db="EMBL/GenBank/DDBJ databases">
        <title>Complete genome sequence of Euzebya sp. DY32-46 isolated from seawater of Pacific Ocean.</title>
        <authorList>
            <person name="Xu L."/>
            <person name="Wu Y.-H."/>
            <person name="Xu X.-W."/>
        </authorList>
    </citation>
    <scope>NUCLEOTIDE SEQUENCE [LARGE SCALE GENOMIC DNA]</scope>
    <source>
        <strain evidence="2 3">DY32-46</strain>
    </source>
</reference>
<organism evidence="2 3">
    <name type="scientific">Euzebya pacifica</name>
    <dbReference type="NCBI Taxonomy" id="1608957"/>
    <lineage>
        <taxon>Bacteria</taxon>
        <taxon>Bacillati</taxon>
        <taxon>Actinomycetota</taxon>
        <taxon>Nitriliruptoria</taxon>
        <taxon>Euzebyales</taxon>
    </lineage>
</organism>
<evidence type="ECO:0000256" key="1">
    <source>
        <dbReference type="SAM" id="SignalP"/>
    </source>
</evidence>
<keyword evidence="3" id="KW-1185">Reference proteome</keyword>
<dbReference type="RefSeq" id="WP_164710047.1">
    <property type="nucleotide sequence ID" value="NZ_CP031165.1"/>
</dbReference>
<feature type="chain" id="PRO_5016774288" evidence="1">
    <location>
        <begin position="22"/>
        <end position="172"/>
    </location>
</feature>
<evidence type="ECO:0000313" key="2">
    <source>
        <dbReference type="EMBL" id="AXV06123.1"/>
    </source>
</evidence>
<dbReference type="KEGG" id="euz:DVS28_a1424"/>
<dbReference type="EMBL" id="CP031165">
    <property type="protein sequence ID" value="AXV06123.1"/>
    <property type="molecule type" value="Genomic_DNA"/>
</dbReference>
<dbReference type="Proteomes" id="UP000264006">
    <property type="component" value="Chromosome"/>
</dbReference>
<dbReference type="AlphaFoldDB" id="A0A346XV76"/>